<dbReference type="KEGG" id="avc:NCTC10951_00014"/>
<proteinExistence type="predicted"/>
<gene>
    <name evidence="1" type="ORF">NCTC10951_00014</name>
</gene>
<evidence type="ECO:0000313" key="2">
    <source>
        <dbReference type="Proteomes" id="UP000268658"/>
    </source>
</evidence>
<sequence length="33" mass="3549">MVVLPLPEGPTIAHMVRAGTFIDTPARTGWSAR</sequence>
<name>A0A3S4V8A0_ACTVI</name>
<reference evidence="1 2" key="1">
    <citation type="submission" date="2018-12" db="EMBL/GenBank/DDBJ databases">
        <authorList>
            <consortium name="Pathogen Informatics"/>
        </authorList>
    </citation>
    <scope>NUCLEOTIDE SEQUENCE [LARGE SCALE GENOMIC DNA]</scope>
    <source>
        <strain evidence="1 2">NCTC10951</strain>
    </source>
</reference>
<organism evidence="1 2">
    <name type="scientific">Actinomyces viscosus</name>
    <dbReference type="NCBI Taxonomy" id="1656"/>
    <lineage>
        <taxon>Bacteria</taxon>
        <taxon>Bacillati</taxon>
        <taxon>Actinomycetota</taxon>
        <taxon>Actinomycetes</taxon>
        <taxon>Actinomycetales</taxon>
        <taxon>Actinomycetaceae</taxon>
        <taxon>Actinomyces</taxon>
    </lineage>
</organism>
<dbReference type="Proteomes" id="UP000268658">
    <property type="component" value="Chromosome"/>
</dbReference>
<accession>A0A3S4V8A0</accession>
<protein>
    <submittedName>
        <fullName evidence="1">Uncharacterized protein</fullName>
    </submittedName>
</protein>
<evidence type="ECO:0000313" key="1">
    <source>
        <dbReference type="EMBL" id="VEI14161.1"/>
    </source>
</evidence>
<dbReference type="EMBL" id="LR134477">
    <property type="protein sequence ID" value="VEI14161.1"/>
    <property type="molecule type" value="Genomic_DNA"/>
</dbReference>
<dbReference type="AlphaFoldDB" id="A0A3S4V8A0"/>